<protein>
    <recommendedName>
        <fullName evidence="2">PH domain-containing protein</fullName>
    </recommendedName>
</protein>
<feature type="region of interest" description="Disordered" evidence="1">
    <location>
        <begin position="321"/>
        <end position="386"/>
    </location>
</feature>
<name>A0ABP9XN98_9FUNG</name>
<feature type="compositionally biased region" description="Polar residues" evidence="1">
    <location>
        <begin position="253"/>
        <end position="267"/>
    </location>
</feature>
<keyword evidence="4" id="KW-1185">Reference proteome</keyword>
<feature type="region of interest" description="Disordered" evidence="1">
    <location>
        <begin position="196"/>
        <end position="290"/>
    </location>
</feature>
<organism evidence="3 4">
    <name type="scientific">Helicostylum pulchrum</name>
    <dbReference type="NCBI Taxonomy" id="562976"/>
    <lineage>
        <taxon>Eukaryota</taxon>
        <taxon>Fungi</taxon>
        <taxon>Fungi incertae sedis</taxon>
        <taxon>Mucoromycota</taxon>
        <taxon>Mucoromycotina</taxon>
        <taxon>Mucoromycetes</taxon>
        <taxon>Mucorales</taxon>
        <taxon>Mucorineae</taxon>
        <taxon>Mucoraceae</taxon>
        <taxon>Helicostylum</taxon>
    </lineage>
</organism>
<feature type="compositionally biased region" description="Polar residues" evidence="1">
    <location>
        <begin position="199"/>
        <end position="239"/>
    </location>
</feature>
<dbReference type="EMBL" id="BAABUJ010000005">
    <property type="protein sequence ID" value="GAA5796275.1"/>
    <property type="molecule type" value="Genomic_DNA"/>
</dbReference>
<dbReference type="PROSITE" id="PS50003">
    <property type="entry name" value="PH_DOMAIN"/>
    <property type="match status" value="1"/>
</dbReference>
<feature type="compositionally biased region" description="Polar residues" evidence="1">
    <location>
        <begin position="275"/>
        <end position="290"/>
    </location>
</feature>
<proteinExistence type="predicted"/>
<accession>A0ABP9XN98</accession>
<feature type="domain" description="PH" evidence="2">
    <location>
        <begin position="1"/>
        <end position="57"/>
    </location>
</feature>
<feature type="compositionally biased region" description="Polar residues" evidence="1">
    <location>
        <begin position="104"/>
        <end position="137"/>
    </location>
</feature>
<feature type="compositionally biased region" description="Basic and acidic residues" evidence="1">
    <location>
        <begin position="240"/>
        <end position="252"/>
    </location>
</feature>
<feature type="compositionally biased region" description="Polar residues" evidence="1">
    <location>
        <begin position="159"/>
        <end position="169"/>
    </location>
</feature>
<dbReference type="Proteomes" id="UP001476247">
    <property type="component" value="Unassembled WGS sequence"/>
</dbReference>
<dbReference type="InterPro" id="IPR001849">
    <property type="entry name" value="PH_domain"/>
</dbReference>
<reference evidence="3 4" key="1">
    <citation type="submission" date="2024-04" db="EMBL/GenBank/DDBJ databases">
        <title>genome sequences of Mucor flavus KT1a and Helicostylum pulchrum KT1b strains isolation_sourced from the surface of a dry-aged beef.</title>
        <authorList>
            <person name="Toyotome T."/>
            <person name="Hosono M."/>
            <person name="Torimaru M."/>
            <person name="Fukuda K."/>
            <person name="Mikami N."/>
        </authorList>
    </citation>
    <scope>NUCLEOTIDE SEQUENCE [LARGE SCALE GENOMIC DNA]</scope>
    <source>
        <strain evidence="3 4">KT1b</strain>
    </source>
</reference>
<comment type="caution">
    <text evidence="3">The sequence shown here is derived from an EMBL/GenBank/DDBJ whole genome shotgun (WGS) entry which is preliminary data.</text>
</comment>
<evidence type="ECO:0000259" key="2">
    <source>
        <dbReference type="PROSITE" id="PS50003"/>
    </source>
</evidence>
<feature type="region of interest" description="Disordered" evidence="1">
    <location>
        <begin position="96"/>
        <end position="169"/>
    </location>
</feature>
<gene>
    <name evidence="3" type="ORF">HPULCUR_001645</name>
</gene>
<evidence type="ECO:0000256" key="1">
    <source>
        <dbReference type="SAM" id="MobiDB-lite"/>
    </source>
</evidence>
<sequence length="403" mass="44285">MFHIFVPNSTVASNGDTFEINCNKDKKVNLGTSSYIFRAPTRGDNQAWYSYLYGITEEFKVVPLLENTESNYTATPIHRDLPPLPSSVLPIESGQERRAIEGPPQSQNRQLGNGEQVNTGQQQERAYIQDSTSNNNQRNHRQENTSLDQQKQERALPARSNTITGDNQLANITAAGQSTTTTTDAAANLGTQGGGDYASGSQTGNYTSVNQTGNNTSGIQTGNGDYASDNQTGNYSSGLKSERYESQDKSLDESNYATKYAPTLNTQAKKDTLHSQEGTTDYTDNATSSGIYKNNGFLDKNGHANNNDQFDYADNLTSDEDVYAGGGKTDRSETFNQRLSPTDEFGQEHRAVDKPVVSSPTNPHYDIRSHQSKIAEQFDDEDDDSFTLARRNYHSSKLGEPGL</sequence>
<evidence type="ECO:0000313" key="4">
    <source>
        <dbReference type="Proteomes" id="UP001476247"/>
    </source>
</evidence>
<evidence type="ECO:0000313" key="3">
    <source>
        <dbReference type="EMBL" id="GAA5796275.1"/>
    </source>
</evidence>